<reference evidence="2" key="1">
    <citation type="submission" date="2019-02" db="EMBL/GenBank/DDBJ databases">
        <authorList>
            <person name="Li S.-H."/>
        </authorList>
    </citation>
    <scope>NUCLEOTIDE SEQUENCE</scope>
    <source>
        <strain evidence="2">IMCC8485</strain>
    </source>
</reference>
<name>A0ABT3SWY5_9GAMM</name>
<gene>
    <name evidence="2" type="ORF">EYC87_13065</name>
</gene>
<evidence type="ECO:0000313" key="3">
    <source>
        <dbReference type="Proteomes" id="UP001143307"/>
    </source>
</evidence>
<evidence type="ECO:0000259" key="1">
    <source>
        <dbReference type="PROSITE" id="PS51549"/>
    </source>
</evidence>
<keyword evidence="3" id="KW-1185">Reference proteome</keyword>
<dbReference type="PROSITE" id="PS51549">
    <property type="entry name" value="DM13"/>
    <property type="match status" value="1"/>
</dbReference>
<dbReference type="EMBL" id="SHNP01000004">
    <property type="protein sequence ID" value="MCX2974517.1"/>
    <property type="molecule type" value="Genomic_DNA"/>
</dbReference>
<dbReference type="Pfam" id="PF10517">
    <property type="entry name" value="DM13"/>
    <property type="match status" value="1"/>
</dbReference>
<sequence length="156" mass="17077">MRKKLILLVSHLLFAAAGFALGIYALPILMAPEAPSAASIAQLQSRSDYHGQFSRDLGDSDLLHWGEGEVSVSDAEVTLVGQIAPGPDYRLYLSPKFVETEADFADLKHAMVQVGPVKTFENFVVSVPQSIDPSDYNTVIIWCEAFGQFITAAQYR</sequence>
<organism evidence="2 3">
    <name type="scientific">Candidatus Seongchinamella marina</name>
    <dbReference type="NCBI Taxonomy" id="2518990"/>
    <lineage>
        <taxon>Bacteria</taxon>
        <taxon>Pseudomonadati</taxon>
        <taxon>Pseudomonadota</taxon>
        <taxon>Gammaproteobacteria</taxon>
        <taxon>Cellvibrionales</taxon>
        <taxon>Halieaceae</taxon>
        <taxon>Seongchinamella</taxon>
    </lineage>
</organism>
<protein>
    <recommendedName>
        <fullName evidence="1">DM13 domain-containing protein</fullName>
    </recommendedName>
</protein>
<comment type="caution">
    <text evidence="2">The sequence shown here is derived from an EMBL/GenBank/DDBJ whole genome shotgun (WGS) entry which is preliminary data.</text>
</comment>
<accession>A0ABT3SWY5</accession>
<dbReference type="InterPro" id="IPR019545">
    <property type="entry name" value="DM13_domain"/>
</dbReference>
<dbReference type="Proteomes" id="UP001143307">
    <property type="component" value="Unassembled WGS sequence"/>
</dbReference>
<evidence type="ECO:0000313" key="2">
    <source>
        <dbReference type="EMBL" id="MCX2974517.1"/>
    </source>
</evidence>
<proteinExistence type="predicted"/>
<dbReference type="RefSeq" id="WP_007228531.1">
    <property type="nucleotide sequence ID" value="NZ_SHNP01000004.1"/>
</dbReference>
<feature type="domain" description="DM13" evidence="1">
    <location>
        <begin position="51"/>
        <end position="156"/>
    </location>
</feature>